<dbReference type="RefSeq" id="WP_044664728.1">
    <property type="nucleotide sequence ID" value="NZ_CDRZ01000135.1"/>
</dbReference>
<evidence type="ECO:0000256" key="7">
    <source>
        <dbReference type="SAM" id="Phobius"/>
    </source>
</evidence>
<keyword evidence="10" id="KW-1185">Reference proteome</keyword>
<name>A0A0B7MEU7_9FIRM</name>
<feature type="transmembrane region" description="Helical" evidence="7">
    <location>
        <begin position="178"/>
        <end position="196"/>
    </location>
</feature>
<keyword evidence="3" id="KW-1003">Cell membrane</keyword>
<dbReference type="AlphaFoldDB" id="A0A0B7MEU7"/>
<dbReference type="EMBL" id="CDRZ01000135">
    <property type="protein sequence ID" value="CEO88605.1"/>
    <property type="molecule type" value="Genomic_DNA"/>
</dbReference>
<reference evidence="10" key="1">
    <citation type="submission" date="2015-01" db="EMBL/GenBank/DDBJ databases">
        <authorList>
            <person name="Manzoor Shahid"/>
            <person name="Zubair Saima"/>
        </authorList>
    </citation>
    <scope>NUCLEOTIDE SEQUENCE [LARGE SCALE GENOMIC DNA]</scope>
    <source>
        <strain evidence="10">Sp3</strain>
    </source>
</reference>
<evidence type="ECO:0000313" key="9">
    <source>
        <dbReference type="EMBL" id="CEO88605.1"/>
    </source>
</evidence>
<protein>
    <submittedName>
        <fullName evidence="9">SNARE associated Golgi protein-like protein</fullName>
    </submittedName>
</protein>
<keyword evidence="5 7" id="KW-1133">Transmembrane helix</keyword>
<dbReference type="PANTHER" id="PTHR42709">
    <property type="entry name" value="ALKALINE PHOSPHATASE LIKE PROTEIN"/>
    <property type="match status" value="1"/>
</dbReference>
<feature type="domain" description="VTT" evidence="8">
    <location>
        <begin position="37"/>
        <end position="162"/>
    </location>
</feature>
<accession>A0A0B7MEU7</accession>
<comment type="subcellular location">
    <subcellularLocation>
        <location evidence="1">Cell membrane</location>
        <topology evidence="1">Multi-pass membrane protein</topology>
    </subcellularLocation>
</comment>
<dbReference type="GO" id="GO:0005886">
    <property type="term" value="C:plasma membrane"/>
    <property type="evidence" value="ECO:0007669"/>
    <property type="project" value="UniProtKB-SubCell"/>
</dbReference>
<evidence type="ECO:0000259" key="8">
    <source>
        <dbReference type="Pfam" id="PF09335"/>
    </source>
</evidence>
<organism evidence="9 10">
    <name type="scientific">Syntrophaceticus schinkii</name>
    <dbReference type="NCBI Taxonomy" id="499207"/>
    <lineage>
        <taxon>Bacteria</taxon>
        <taxon>Bacillati</taxon>
        <taxon>Bacillota</taxon>
        <taxon>Clostridia</taxon>
        <taxon>Thermoanaerobacterales</taxon>
        <taxon>Thermoanaerobacterales Family III. Incertae Sedis</taxon>
        <taxon>Syntrophaceticus</taxon>
    </lineage>
</organism>
<proteinExistence type="inferred from homology"/>
<evidence type="ECO:0000256" key="5">
    <source>
        <dbReference type="ARBA" id="ARBA00022989"/>
    </source>
</evidence>
<feature type="transmembrane region" description="Helical" evidence="7">
    <location>
        <begin position="12"/>
        <end position="37"/>
    </location>
</feature>
<dbReference type="OrthoDB" id="9813426at2"/>
<keyword evidence="4 7" id="KW-0812">Transmembrane</keyword>
<feature type="transmembrane region" description="Helical" evidence="7">
    <location>
        <begin position="57"/>
        <end position="82"/>
    </location>
</feature>
<evidence type="ECO:0000256" key="4">
    <source>
        <dbReference type="ARBA" id="ARBA00022692"/>
    </source>
</evidence>
<dbReference type="Pfam" id="PF09335">
    <property type="entry name" value="VTT_dom"/>
    <property type="match status" value="1"/>
</dbReference>
<comment type="similarity">
    <text evidence="2">Belongs to the DedA family.</text>
</comment>
<gene>
    <name evidence="9" type="ORF">SSCH_220011</name>
</gene>
<dbReference type="InterPro" id="IPR032816">
    <property type="entry name" value="VTT_dom"/>
</dbReference>
<keyword evidence="6 7" id="KW-0472">Membrane</keyword>
<feature type="transmembrane region" description="Helical" evidence="7">
    <location>
        <begin position="143"/>
        <end position="166"/>
    </location>
</feature>
<evidence type="ECO:0000256" key="2">
    <source>
        <dbReference type="ARBA" id="ARBA00010792"/>
    </source>
</evidence>
<evidence type="ECO:0000256" key="3">
    <source>
        <dbReference type="ARBA" id="ARBA00022475"/>
    </source>
</evidence>
<evidence type="ECO:0000256" key="1">
    <source>
        <dbReference type="ARBA" id="ARBA00004651"/>
    </source>
</evidence>
<sequence>MTEFLTELVITVTSYIASLGYWGVGMMMAIESCNIPLPSEIILPFGGYLVSTGQLKFFPAALAGATGGTVGSIISYFIGLFGGRPLLLRYGKYIGLTTERLHKAEGWLVRYGDATVFFSRLLPGIRTFISLPVGAARVRMIPFIIYTFLGSLIWALLLTYCGFLLGENWEIIRTWFQRIDLVLLGVIILLIAWFVWRKVSRSRA</sequence>
<dbReference type="PANTHER" id="PTHR42709:SF6">
    <property type="entry name" value="UNDECAPRENYL PHOSPHATE TRANSPORTER A"/>
    <property type="match status" value="1"/>
</dbReference>
<evidence type="ECO:0000313" key="10">
    <source>
        <dbReference type="Proteomes" id="UP000046155"/>
    </source>
</evidence>
<evidence type="ECO:0000256" key="6">
    <source>
        <dbReference type="ARBA" id="ARBA00023136"/>
    </source>
</evidence>
<dbReference type="InterPro" id="IPR051311">
    <property type="entry name" value="DedA_domain"/>
</dbReference>
<dbReference type="Proteomes" id="UP000046155">
    <property type="component" value="Unassembled WGS sequence"/>
</dbReference>